<dbReference type="EMBL" id="CAMXCT020003184">
    <property type="protein sequence ID" value="CAL1156287.1"/>
    <property type="molecule type" value="Genomic_DNA"/>
</dbReference>
<reference evidence="2" key="1">
    <citation type="submission" date="2022-10" db="EMBL/GenBank/DDBJ databases">
        <authorList>
            <person name="Chen Y."/>
            <person name="Dougan E. K."/>
            <person name="Chan C."/>
            <person name="Rhodes N."/>
            <person name="Thang M."/>
        </authorList>
    </citation>
    <scope>NUCLEOTIDE SEQUENCE</scope>
</reference>
<reference evidence="3 4" key="2">
    <citation type="submission" date="2024-05" db="EMBL/GenBank/DDBJ databases">
        <authorList>
            <person name="Chen Y."/>
            <person name="Shah S."/>
            <person name="Dougan E. K."/>
            <person name="Thang M."/>
            <person name="Chan C."/>
        </authorList>
    </citation>
    <scope>NUCLEOTIDE SEQUENCE [LARGE SCALE GENOMIC DNA]</scope>
</reference>
<dbReference type="EMBL" id="CAMXCT030003184">
    <property type="protein sequence ID" value="CAL4790224.1"/>
    <property type="molecule type" value="Genomic_DNA"/>
</dbReference>
<protein>
    <submittedName>
        <fullName evidence="2">Uncharacterized protein</fullName>
    </submittedName>
</protein>
<gene>
    <name evidence="2" type="ORF">C1SCF055_LOCUS28827</name>
</gene>
<evidence type="ECO:0000313" key="4">
    <source>
        <dbReference type="Proteomes" id="UP001152797"/>
    </source>
</evidence>
<comment type="caution">
    <text evidence="2">The sequence shown here is derived from an EMBL/GenBank/DDBJ whole genome shotgun (WGS) entry which is preliminary data.</text>
</comment>
<keyword evidence="4" id="KW-1185">Reference proteome</keyword>
<sequence>MATFREDRNGEAEQRSLLRAEPGGAPQRRLRVSAGGAAGILAVTALVAVLGVPELFQSKSFGTESGSKELQEKAIETPQLGGTLVPGPGCPVACGSFVQCATDRRSKNNLLPLTYTADLLGLAYDRSTGFVNLLPQIAPLIPSIRLANKQVVPRTPEFQCPNSTCWIPRAFLNDDYCDCPGCEDEEFHRCEDCGVGLPPVVDDVCPDRRCKLYGSDYRLNNLFYVPRQACLGTGLVTDPFTCPDPNGGISGCIIDKNLVDDLRCDCPGTCADEADYTCENCSCPIFCGLPSRWSCDPSIGVFECPEVPPYPGRCAIPESRVNDGICDCPWTCADEEPRQSFRGQEFPVNCDWLILTAWL</sequence>
<proteinExistence type="predicted"/>
<feature type="transmembrane region" description="Helical" evidence="1">
    <location>
        <begin position="32"/>
        <end position="52"/>
    </location>
</feature>
<evidence type="ECO:0000256" key="1">
    <source>
        <dbReference type="SAM" id="Phobius"/>
    </source>
</evidence>
<keyword evidence="1" id="KW-0472">Membrane</keyword>
<dbReference type="EMBL" id="CAMXCT010003184">
    <property type="protein sequence ID" value="CAI4002912.1"/>
    <property type="molecule type" value="Genomic_DNA"/>
</dbReference>
<evidence type="ECO:0000313" key="3">
    <source>
        <dbReference type="EMBL" id="CAL4790224.1"/>
    </source>
</evidence>
<accession>A0A9P1D5H7</accession>
<name>A0A9P1D5H7_9DINO</name>
<dbReference type="AlphaFoldDB" id="A0A9P1D5H7"/>
<dbReference type="Proteomes" id="UP001152797">
    <property type="component" value="Unassembled WGS sequence"/>
</dbReference>
<evidence type="ECO:0000313" key="2">
    <source>
        <dbReference type="EMBL" id="CAI4002912.1"/>
    </source>
</evidence>
<keyword evidence="1" id="KW-0812">Transmembrane</keyword>
<organism evidence="2">
    <name type="scientific">Cladocopium goreaui</name>
    <dbReference type="NCBI Taxonomy" id="2562237"/>
    <lineage>
        <taxon>Eukaryota</taxon>
        <taxon>Sar</taxon>
        <taxon>Alveolata</taxon>
        <taxon>Dinophyceae</taxon>
        <taxon>Suessiales</taxon>
        <taxon>Symbiodiniaceae</taxon>
        <taxon>Cladocopium</taxon>
    </lineage>
</organism>
<keyword evidence="1" id="KW-1133">Transmembrane helix</keyword>